<organism evidence="2 3">
    <name type="scientific">Ancylobacter radicis</name>
    <dbReference type="NCBI Taxonomy" id="2836179"/>
    <lineage>
        <taxon>Bacteria</taxon>
        <taxon>Pseudomonadati</taxon>
        <taxon>Pseudomonadota</taxon>
        <taxon>Alphaproteobacteria</taxon>
        <taxon>Hyphomicrobiales</taxon>
        <taxon>Xanthobacteraceae</taxon>
        <taxon>Ancylobacter</taxon>
    </lineage>
</organism>
<reference evidence="2" key="1">
    <citation type="submission" date="2021-05" db="EMBL/GenBank/DDBJ databases">
        <authorList>
            <person name="Sun Q."/>
            <person name="Inoue M."/>
        </authorList>
    </citation>
    <scope>NUCLEOTIDE SEQUENCE</scope>
    <source>
        <strain evidence="2">VKM B-3255</strain>
    </source>
</reference>
<dbReference type="EMBL" id="JAHCQH010000021">
    <property type="protein sequence ID" value="MBS9478837.1"/>
    <property type="molecule type" value="Genomic_DNA"/>
</dbReference>
<dbReference type="RefSeq" id="WP_213756802.1">
    <property type="nucleotide sequence ID" value="NZ_JAHCQH010000021.1"/>
</dbReference>
<gene>
    <name evidence="2" type="ORF">KIP89_17145</name>
</gene>
<evidence type="ECO:0000259" key="1">
    <source>
        <dbReference type="Pfam" id="PF13488"/>
    </source>
</evidence>
<dbReference type="PROSITE" id="PS51257">
    <property type="entry name" value="PROKAR_LIPOPROTEIN"/>
    <property type="match status" value="1"/>
</dbReference>
<protein>
    <recommendedName>
        <fullName evidence="1">Glycine zipper domain-containing protein</fullName>
    </recommendedName>
</protein>
<dbReference type="InterPro" id="IPR039567">
    <property type="entry name" value="Gly-zipper"/>
</dbReference>
<evidence type="ECO:0000313" key="3">
    <source>
        <dbReference type="Proteomes" id="UP001166585"/>
    </source>
</evidence>
<name>A0ABS5RBE1_9HYPH</name>
<proteinExistence type="predicted"/>
<evidence type="ECO:0000313" key="2">
    <source>
        <dbReference type="EMBL" id="MBS9478837.1"/>
    </source>
</evidence>
<feature type="domain" description="Glycine zipper" evidence="1">
    <location>
        <begin position="30"/>
        <end position="74"/>
    </location>
</feature>
<dbReference type="Pfam" id="PF13488">
    <property type="entry name" value="Gly-zipper_Omp"/>
    <property type="match status" value="1"/>
</dbReference>
<dbReference type="Proteomes" id="UP001166585">
    <property type="component" value="Unassembled WGS sequence"/>
</dbReference>
<keyword evidence="3" id="KW-1185">Reference proteome</keyword>
<accession>A0ABS5RBE1</accession>
<dbReference type="InterPro" id="IPR016364">
    <property type="entry name" value="Surface_antigen_Rickettsia"/>
</dbReference>
<dbReference type="PIRSF" id="PIRSF002721">
    <property type="entry name" value="Surface_antigen_Rickettsia"/>
    <property type="match status" value="1"/>
</dbReference>
<comment type="caution">
    <text evidence="2">The sequence shown here is derived from an EMBL/GenBank/DDBJ whole genome shotgun (WGS) entry which is preliminary data.</text>
</comment>
<sequence>MRAIQLVALGLIGATLAGCTATQENPNMVGGATLGAVTGGVIGAIAGRNVAGAAIGALAGGLIGGAIGSALDEQDRQRAQQAEIQALEYGQPGAPVSWRGDDGAYGTIVPGPAYARGGSPRCREYTHTIYINGQPQTARGTACRNPDGTWTPVAG</sequence>